<accession>A0A0F7FBJ8</accession>
<proteinExistence type="predicted"/>
<sequence>MDFNTVDVKEKLLQFLKAGFQKAGVRMNVLKSDPQTAAELPCIGINRTADSETVHSLGDFAGSDFDTDLLEYSEVYSAYYQESMEVRIWHTNADERERAYRLLKALLMVFRPVIVEQGVRSFTVEGGKDESDFTGQVAPFPVYWASVVISYLNPLDVQVGEMAEIITNIFVNGGVVVDTEEP</sequence>
<name>A0A0F7FBJ8_PAEDU</name>
<reference evidence="1 2" key="1">
    <citation type="submission" date="2015-03" db="EMBL/GenBank/DDBJ databases">
        <authorList>
            <person name="Abdul Halim M."/>
        </authorList>
    </citation>
    <scope>NUCLEOTIDE SEQUENCE [LARGE SCALE GENOMIC DNA]</scope>
    <source>
        <strain evidence="1 2">ATCC 35681</strain>
    </source>
</reference>
<dbReference type="RefSeq" id="WP_025698492.1">
    <property type="nucleotide sequence ID" value="NZ_ASQQ01000601.1"/>
</dbReference>
<dbReference type="Proteomes" id="UP000034189">
    <property type="component" value="Chromosome"/>
</dbReference>
<gene>
    <name evidence="1" type="ORF">VK70_17265</name>
</gene>
<dbReference type="EMBL" id="CP011114">
    <property type="protein sequence ID" value="AKG36089.1"/>
    <property type="molecule type" value="Genomic_DNA"/>
</dbReference>
<evidence type="ECO:0000313" key="2">
    <source>
        <dbReference type="Proteomes" id="UP000034189"/>
    </source>
</evidence>
<dbReference type="OrthoDB" id="9914346at2"/>
<organism evidence="1 2">
    <name type="scientific">Paenibacillus durus ATCC 35681</name>
    <dbReference type="NCBI Taxonomy" id="1333534"/>
    <lineage>
        <taxon>Bacteria</taxon>
        <taxon>Bacillati</taxon>
        <taxon>Bacillota</taxon>
        <taxon>Bacilli</taxon>
        <taxon>Bacillales</taxon>
        <taxon>Paenibacillaceae</taxon>
        <taxon>Paenibacillus</taxon>
    </lineage>
</organism>
<evidence type="ECO:0008006" key="3">
    <source>
        <dbReference type="Google" id="ProtNLM"/>
    </source>
</evidence>
<dbReference type="HOGENOM" id="CLU_1480636_0_0_9"/>
<evidence type="ECO:0000313" key="1">
    <source>
        <dbReference type="EMBL" id="AKG36089.1"/>
    </source>
</evidence>
<reference evidence="1 2" key="2">
    <citation type="journal article" date="2016" name="Genome Announc.">
        <title>Genome Sequence of a Gram-Positive Diazotroph, Paenibacillus durus Type Strain ATCC 35681.</title>
        <authorList>
            <person name="Halim M.A."/>
            <person name="Rahman A.Y."/>
            <person name="Sim K.S."/>
            <person name="Yam H.C."/>
            <person name="Rahim A.A."/>
            <person name="Ghazali A.H."/>
            <person name="Najimudin N."/>
        </authorList>
    </citation>
    <scope>NUCLEOTIDE SEQUENCE [LARGE SCALE GENOMIC DNA]</scope>
    <source>
        <strain evidence="1 2">ATCC 35681</strain>
    </source>
</reference>
<dbReference type="AlphaFoldDB" id="A0A0F7FBJ8"/>
<protein>
    <recommendedName>
        <fullName evidence="3">Phage protein</fullName>
    </recommendedName>
</protein>
<dbReference type="PATRIC" id="fig|1333534.5.peg.3806"/>